<dbReference type="InterPro" id="IPR006070">
    <property type="entry name" value="Sua5-like_dom"/>
</dbReference>
<dbReference type="InterPro" id="IPR050156">
    <property type="entry name" value="TC-AMP_synthase_SUA5"/>
</dbReference>
<evidence type="ECO:0000256" key="4">
    <source>
        <dbReference type="ARBA" id="ARBA00022490"/>
    </source>
</evidence>
<evidence type="ECO:0000256" key="3">
    <source>
        <dbReference type="ARBA" id="ARBA00012584"/>
    </source>
</evidence>
<feature type="domain" description="YrdC-like" evidence="12">
    <location>
        <begin position="14"/>
        <end position="204"/>
    </location>
</feature>
<keyword evidence="7" id="KW-0548">Nucleotidyltransferase</keyword>
<dbReference type="EMBL" id="WBJZ01000009">
    <property type="protein sequence ID" value="KAB1657322.1"/>
    <property type="molecule type" value="Genomic_DNA"/>
</dbReference>
<accession>A0A7J5BSW8</accession>
<dbReference type="GO" id="GO:0008033">
    <property type="term" value="P:tRNA processing"/>
    <property type="evidence" value="ECO:0007669"/>
    <property type="project" value="UniProtKB-KW"/>
</dbReference>
<evidence type="ECO:0000256" key="5">
    <source>
        <dbReference type="ARBA" id="ARBA00022679"/>
    </source>
</evidence>
<protein>
    <recommendedName>
        <fullName evidence="10">L-threonylcarbamoyladenylate synthase</fullName>
        <ecNumber evidence="3">2.7.7.87</ecNumber>
    </recommendedName>
    <alternativeName>
        <fullName evidence="10">L-threonylcarbamoyladenylate synthase</fullName>
    </alternativeName>
</protein>
<evidence type="ECO:0000256" key="2">
    <source>
        <dbReference type="ARBA" id="ARBA00007663"/>
    </source>
</evidence>
<dbReference type="GO" id="GO:0005524">
    <property type="term" value="F:ATP binding"/>
    <property type="evidence" value="ECO:0007669"/>
    <property type="project" value="UniProtKB-KW"/>
</dbReference>
<dbReference type="PROSITE" id="PS51163">
    <property type="entry name" value="YRDC"/>
    <property type="match status" value="1"/>
</dbReference>
<evidence type="ECO:0000256" key="1">
    <source>
        <dbReference type="ARBA" id="ARBA00004496"/>
    </source>
</evidence>
<keyword evidence="6" id="KW-0819">tRNA processing</keyword>
<evidence type="ECO:0000313" key="14">
    <source>
        <dbReference type="Proteomes" id="UP000467240"/>
    </source>
</evidence>
<evidence type="ECO:0000256" key="7">
    <source>
        <dbReference type="ARBA" id="ARBA00022695"/>
    </source>
</evidence>
<evidence type="ECO:0000256" key="9">
    <source>
        <dbReference type="ARBA" id="ARBA00022840"/>
    </source>
</evidence>
<dbReference type="SUPFAM" id="SSF55821">
    <property type="entry name" value="YrdC/RibB"/>
    <property type="match status" value="1"/>
</dbReference>
<keyword evidence="9" id="KW-0067">ATP-binding</keyword>
<comment type="caution">
    <text evidence="13">The sequence shown here is derived from an EMBL/GenBank/DDBJ whole genome shotgun (WGS) entry which is preliminary data.</text>
</comment>
<dbReference type="PANTHER" id="PTHR17490:SF16">
    <property type="entry name" value="THREONYLCARBAMOYL-AMP SYNTHASE"/>
    <property type="match status" value="1"/>
</dbReference>
<evidence type="ECO:0000313" key="13">
    <source>
        <dbReference type="EMBL" id="KAB1657322.1"/>
    </source>
</evidence>
<dbReference type="Gene3D" id="3.90.870.10">
    <property type="entry name" value="DHBP synthase"/>
    <property type="match status" value="1"/>
</dbReference>
<comment type="subcellular location">
    <subcellularLocation>
        <location evidence="1">Cytoplasm</location>
    </subcellularLocation>
</comment>
<dbReference type="AlphaFoldDB" id="A0A7J5BSW8"/>
<dbReference type="Proteomes" id="UP000467240">
    <property type="component" value="Unassembled WGS sequence"/>
</dbReference>
<dbReference type="GO" id="GO:0003725">
    <property type="term" value="F:double-stranded RNA binding"/>
    <property type="evidence" value="ECO:0007669"/>
    <property type="project" value="InterPro"/>
</dbReference>
<name>A0A7J5BSW8_9MICO</name>
<keyword evidence="14" id="KW-1185">Reference proteome</keyword>
<comment type="similarity">
    <text evidence="2">Belongs to the SUA5 family.</text>
</comment>
<dbReference type="RefSeq" id="WP_158040487.1">
    <property type="nucleotide sequence ID" value="NZ_JACCFV010000001.1"/>
</dbReference>
<proteinExistence type="inferred from homology"/>
<organism evidence="13 14">
    <name type="scientific">Pseudoclavibacter chungangensis</name>
    <dbReference type="NCBI Taxonomy" id="587635"/>
    <lineage>
        <taxon>Bacteria</taxon>
        <taxon>Bacillati</taxon>
        <taxon>Actinomycetota</taxon>
        <taxon>Actinomycetes</taxon>
        <taxon>Micrococcales</taxon>
        <taxon>Microbacteriaceae</taxon>
        <taxon>Pseudoclavibacter</taxon>
    </lineage>
</organism>
<evidence type="ECO:0000256" key="11">
    <source>
        <dbReference type="ARBA" id="ARBA00048366"/>
    </source>
</evidence>
<dbReference type="GO" id="GO:0006450">
    <property type="term" value="P:regulation of translational fidelity"/>
    <property type="evidence" value="ECO:0007669"/>
    <property type="project" value="TreeGrafter"/>
</dbReference>
<reference evidence="13 14" key="1">
    <citation type="submission" date="2019-09" db="EMBL/GenBank/DDBJ databases">
        <title>Phylogeny of genus Pseudoclavibacter and closely related genus.</title>
        <authorList>
            <person name="Li Y."/>
        </authorList>
    </citation>
    <scope>NUCLEOTIDE SEQUENCE [LARGE SCALE GENOMIC DNA]</scope>
    <source>
        <strain evidence="13 14">DSM 23821</strain>
    </source>
</reference>
<evidence type="ECO:0000256" key="6">
    <source>
        <dbReference type="ARBA" id="ARBA00022694"/>
    </source>
</evidence>
<dbReference type="OrthoDB" id="9814580at2"/>
<dbReference type="EC" id="2.7.7.87" evidence="3"/>
<comment type="catalytic activity">
    <reaction evidence="11">
        <text>L-threonine + hydrogencarbonate + ATP = L-threonylcarbamoyladenylate + diphosphate + H2O</text>
        <dbReference type="Rhea" id="RHEA:36407"/>
        <dbReference type="ChEBI" id="CHEBI:15377"/>
        <dbReference type="ChEBI" id="CHEBI:17544"/>
        <dbReference type="ChEBI" id="CHEBI:30616"/>
        <dbReference type="ChEBI" id="CHEBI:33019"/>
        <dbReference type="ChEBI" id="CHEBI:57926"/>
        <dbReference type="ChEBI" id="CHEBI:73682"/>
        <dbReference type="EC" id="2.7.7.87"/>
    </reaction>
</comment>
<dbReference type="GO" id="GO:0000049">
    <property type="term" value="F:tRNA binding"/>
    <property type="evidence" value="ECO:0007669"/>
    <property type="project" value="TreeGrafter"/>
</dbReference>
<evidence type="ECO:0000259" key="12">
    <source>
        <dbReference type="PROSITE" id="PS51163"/>
    </source>
</evidence>
<dbReference type="NCBIfam" id="TIGR00057">
    <property type="entry name" value="L-threonylcarbamoyladenylate synthase"/>
    <property type="match status" value="1"/>
</dbReference>
<sequence>MARIYDCSAQDQQDLGTRMATSALGRGELVVVPTDTVYGIAADAFSPDAVAALLAAKGRTRQSPPPVLVADESTVRALAAIVPDEVGELLSRFAPGPLTVILPAQPSLRWDLGDTAGTVALRIPDQPVALALLRQAGPLAVSSANRHGEPPAETAQDAVAALGSGVEVALDAGRIGGTPSTIIDATALARGAGGSVHIVRQGALSADELRTVLGDLLVEPVTGG</sequence>
<dbReference type="InterPro" id="IPR017945">
    <property type="entry name" value="DHBP_synth_RibB-like_a/b_dom"/>
</dbReference>
<evidence type="ECO:0000256" key="10">
    <source>
        <dbReference type="ARBA" id="ARBA00029774"/>
    </source>
</evidence>
<dbReference type="Pfam" id="PF01300">
    <property type="entry name" value="Sua5_yciO_yrdC"/>
    <property type="match status" value="1"/>
</dbReference>
<dbReference type="PANTHER" id="PTHR17490">
    <property type="entry name" value="SUA5"/>
    <property type="match status" value="1"/>
</dbReference>
<gene>
    <name evidence="13" type="ORF">F8O01_08765</name>
</gene>
<keyword evidence="8" id="KW-0547">Nucleotide-binding</keyword>
<dbReference type="GO" id="GO:0005737">
    <property type="term" value="C:cytoplasm"/>
    <property type="evidence" value="ECO:0007669"/>
    <property type="project" value="UniProtKB-SubCell"/>
</dbReference>
<dbReference type="GO" id="GO:0061710">
    <property type="term" value="F:L-threonylcarbamoyladenylate synthase"/>
    <property type="evidence" value="ECO:0007669"/>
    <property type="project" value="UniProtKB-EC"/>
</dbReference>
<evidence type="ECO:0000256" key="8">
    <source>
        <dbReference type="ARBA" id="ARBA00022741"/>
    </source>
</evidence>
<keyword evidence="5" id="KW-0808">Transferase</keyword>
<keyword evidence="4" id="KW-0963">Cytoplasm</keyword>